<reference evidence="1 2" key="1">
    <citation type="submission" date="2024-07" db="EMBL/GenBank/DDBJ databases">
        <authorList>
            <person name="Akdeniz Z."/>
        </authorList>
    </citation>
    <scope>NUCLEOTIDE SEQUENCE [LARGE SCALE GENOMIC DNA]</scope>
</reference>
<accession>A0ABP1IYW8</accession>
<name>A0ABP1IYW8_9EUKA</name>
<dbReference type="EMBL" id="CAXDID020000103">
    <property type="protein sequence ID" value="CAL6026889.1"/>
    <property type="molecule type" value="Genomic_DNA"/>
</dbReference>
<keyword evidence="2" id="KW-1185">Reference proteome</keyword>
<comment type="caution">
    <text evidence="1">The sequence shown here is derived from an EMBL/GenBank/DDBJ whole genome shotgun (WGS) entry which is preliminary data.</text>
</comment>
<evidence type="ECO:0000313" key="2">
    <source>
        <dbReference type="Proteomes" id="UP001642409"/>
    </source>
</evidence>
<gene>
    <name evidence="1" type="ORF">HINF_LOCUS31060</name>
</gene>
<proteinExistence type="predicted"/>
<protein>
    <submittedName>
        <fullName evidence="1">Hypothetical_protein</fullName>
    </submittedName>
</protein>
<organism evidence="1 2">
    <name type="scientific">Hexamita inflata</name>
    <dbReference type="NCBI Taxonomy" id="28002"/>
    <lineage>
        <taxon>Eukaryota</taxon>
        <taxon>Metamonada</taxon>
        <taxon>Diplomonadida</taxon>
        <taxon>Hexamitidae</taxon>
        <taxon>Hexamitinae</taxon>
        <taxon>Hexamita</taxon>
    </lineage>
</organism>
<dbReference type="Proteomes" id="UP001642409">
    <property type="component" value="Unassembled WGS sequence"/>
</dbReference>
<evidence type="ECO:0000313" key="1">
    <source>
        <dbReference type="EMBL" id="CAL6026889.1"/>
    </source>
</evidence>
<sequence>MTILSLARSLGQQRLDLAVGQPALVLGPVLADAQEGGVVLETGRDRNPLAHVSELVPRLLEVAGDDVWAELWEEPADVLRAGLVPVEGRADDAELAVEVCRPPEAALFSGLELNTSLNRISEHDLDLLYGLAIVGSHLNLIACGFWAAELLVEVLDEFVDIHSGDGKNYLCAQKRALRGYLKIDKQIVWQ</sequence>